<keyword evidence="5" id="KW-0804">Transcription</keyword>
<dbReference type="NCBIfam" id="TIGR02044">
    <property type="entry name" value="CueR"/>
    <property type="match status" value="1"/>
</dbReference>
<dbReference type="SMART" id="SM00422">
    <property type="entry name" value="HTH_MERR"/>
    <property type="match status" value="1"/>
</dbReference>
<dbReference type="PANTHER" id="PTHR30204">
    <property type="entry name" value="REDOX-CYCLING DRUG-SENSING TRANSCRIPTIONAL ACTIVATOR SOXR"/>
    <property type="match status" value="1"/>
</dbReference>
<keyword evidence="2" id="KW-0963">Cytoplasm</keyword>
<evidence type="ECO:0000313" key="7">
    <source>
        <dbReference type="EMBL" id="CAJ0700223.1"/>
    </source>
</evidence>
<accession>A0AAD2B680</accession>
<feature type="domain" description="HTH merR-type" evidence="6">
    <location>
        <begin position="15"/>
        <end position="81"/>
    </location>
</feature>
<keyword evidence="3" id="KW-0805">Transcription regulation</keyword>
<dbReference type="CDD" id="cd01108">
    <property type="entry name" value="HTH_CueR"/>
    <property type="match status" value="1"/>
</dbReference>
<evidence type="ECO:0000256" key="5">
    <source>
        <dbReference type="ARBA" id="ARBA00023163"/>
    </source>
</evidence>
<sequence length="153" mass="16843">MTRTDINETQGPVNIGGAAKASGVSAKMIRYYESIGLLPPSPRTEGNYRMYDARAVHVLRFIHRSRSLGFSLEEIRTLLSLWNDRERASADVKAVTLRHVADLDARISELQSMRDTLMTLANACHGDDRPDCPILESVAGEGGEPDNSDACCH</sequence>
<comment type="subcellular location">
    <subcellularLocation>
        <location evidence="1">Cytoplasm</location>
    </subcellularLocation>
</comment>
<dbReference type="GO" id="GO:0003677">
    <property type="term" value="F:DNA binding"/>
    <property type="evidence" value="ECO:0007669"/>
    <property type="project" value="UniProtKB-KW"/>
</dbReference>
<evidence type="ECO:0000256" key="1">
    <source>
        <dbReference type="ARBA" id="ARBA00004496"/>
    </source>
</evidence>
<dbReference type="SUPFAM" id="SSF46955">
    <property type="entry name" value="Putative DNA-binding domain"/>
    <property type="match status" value="1"/>
</dbReference>
<dbReference type="InterPro" id="IPR015358">
    <property type="entry name" value="Tscrpt_reg_MerR_DNA-bd"/>
</dbReference>
<dbReference type="GO" id="GO:0045893">
    <property type="term" value="P:positive regulation of DNA-templated transcription"/>
    <property type="evidence" value="ECO:0007669"/>
    <property type="project" value="InterPro"/>
</dbReference>
<comment type="caution">
    <text evidence="7">The sequence shown here is derived from an EMBL/GenBank/DDBJ whole genome shotgun (WGS) entry which is preliminary data.</text>
</comment>
<dbReference type="GO" id="GO:0005507">
    <property type="term" value="F:copper ion binding"/>
    <property type="evidence" value="ECO:0007669"/>
    <property type="project" value="InterPro"/>
</dbReference>
<dbReference type="Pfam" id="PF09278">
    <property type="entry name" value="MerR-DNA-bind"/>
    <property type="match status" value="1"/>
</dbReference>
<keyword evidence="8" id="KW-1185">Reference proteome</keyword>
<dbReference type="GO" id="GO:0005737">
    <property type="term" value="C:cytoplasm"/>
    <property type="evidence" value="ECO:0007669"/>
    <property type="project" value="UniProtKB-SubCell"/>
</dbReference>
<dbReference type="InterPro" id="IPR047057">
    <property type="entry name" value="MerR_fam"/>
</dbReference>
<keyword evidence="4" id="KW-0238">DNA-binding</keyword>
<name>A0AAD2B680_9RALS</name>
<dbReference type="PROSITE" id="PS00552">
    <property type="entry name" value="HTH_MERR_1"/>
    <property type="match status" value="1"/>
</dbReference>
<dbReference type="PRINTS" id="PR00040">
    <property type="entry name" value="HTHMERR"/>
</dbReference>
<gene>
    <name evidence="7" type="primary">hmrR_1</name>
    <name evidence="7" type="ORF">LMG18091_03130</name>
</gene>
<dbReference type="GO" id="GO:0003700">
    <property type="term" value="F:DNA-binding transcription factor activity"/>
    <property type="evidence" value="ECO:0007669"/>
    <property type="project" value="InterPro"/>
</dbReference>
<dbReference type="PANTHER" id="PTHR30204:SF94">
    <property type="entry name" value="HEAVY METAL-DEPENDENT TRANSCRIPTIONAL REGULATOR HI_0293-RELATED"/>
    <property type="match status" value="1"/>
</dbReference>
<dbReference type="InterPro" id="IPR011789">
    <property type="entry name" value="CueR"/>
</dbReference>
<proteinExistence type="predicted"/>
<dbReference type="Gene3D" id="1.10.1660.10">
    <property type="match status" value="1"/>
</dbReference>
<protein>
    <submittedName>
        <fullName evidence="7">HTH-type transcriptional regulator HmrR</fullName>
    </submittedName>
</protein>
<dbReference type="Proteomes" id="UP001189915">
    <property type="component" value="Unassembled WGS sequence"/>
</dbReference>
<dbReference type="AlphaFoldDB" id="A0AAD2B680"/>
<evidence type="ECO:0000313" key="8">
    <source>
        <dbReference type="Proteomes" id="UP001189915"/>
    </source>
</evidence>
<dbReference type="RefSeq" id="WP_232041414.1">
    <property type="nucleotide sequence ID" value="NZ_CATWAF010000004.1"/>
</dbReference>
<reference evidence="7 8" key="1">
    <citation type="submission" date="2023-07" db="EMBL/GenBank/DDBJ databases">
        <authorList>
            <person name="Peeters C."/>
        </authorList>
    </citation>
    <scope>NUCLEOTIDE SEQUENCE [LARGE SCALE GENOMIC DNA]</scope>
    <source>
        <strain evidence="7 8">LMG 18091</strain>
    </source>
</reference>
<dbReference type="Pfam" id="PF00376">
    <property type="entry name" value="MerR"/>
    <property type="match status" value="1"/>
</dbReference>
<organism evidence="7 8">
    <name type="scientific">Ralstonia wenshanensis</name>
    <dbReference type="NCBI Taxonomy" id="2842456"/>
    <lineage>
        <taxon>Bacteria</taxon>
        <taxon>Pseudomonadati</taxon>
        <taxon>Pseudomonadota</taxon>
        <taxon>Betaproteobacteria</taxon>
        <taxon>Burkholderiales</taxon>
        <taxon>Burkholderiaceae</taxon>
        <taxon>Ralstonia</taxon>
    </lineage>
</organism>
<evidence type="ECO:0000259" key="6">
    <source>
        <dbReference type="PROSITE" id="PS50937"/>
    </source>
</evidence>
<dbReference type="InterPro" id="IPR009061">
    <property type="entry name" value="DNA-bd_dom_put_sf"/>
</dbReference>
<evidence type="ECO:0000256" key="2">
    <source>
        <dbReference type="ARBA" id="ARBA00022490"/>
    </source>
</evidence>
<dbReference type="InterPro" id="IPR000551">
    <property type="entry name" value="MerR-type_HTH_dom"/>
</dbReference>
<dbReference type="EMBL" id="CATWAF010000004">
    <property type="protein sequence ID" value="CAJ0700223.1"/>
    <property type="molecule type" value="Genomic_DNA"/>
</dbReference>
<dbReference type="PROSITE" id="PS50937">
    <property type="entry name" value="HTH_MERR_2"/>
    <property type="match status" value="1"/>
</dbReference>
<evidence type="ECO:0000256" key="4">
    <source>
        <dbReference type="ARBA" id="ARBA00023125"/>
    </source>
</evidence>
<evidence type="ECO:0000256" key="3">
    <source>
        <dbReference type="ARBA" id="ARBA00023015"/>
    </source>
</evidence>